<proteinExistence type="inferred from homology"/>
<protein>
    <submittedName>
        <fullName evidence="9">TolC family protein</fullName>
    </submittedName>
</protein>
<dbReference type="InterPro" id="IPR051906">
    <property type="entry name" value="TolC-like"/>
</dbReference>
<evidence type="ECO:0000256" key="2">
    <source>
        <dbReference type="ARBA" id="ARBA00007613"/>
    </source>
</evidence>
<dbReference type="GO" id="GO:0015288">
    <property type="term" value="F:porin activity"/>
    <property type="evidence" value="ECO:0007669"/>
    <property type="project" value="TreeGrafter"/>
</dbReference>
<name>A0AAW9S2I9_9BACT</name>
<sequence length="465" mass="54135">MHYLLLLMLGLPLAALGQDSTTEFTQEQLIWFVKKYHPVSVQGALFLKEGESTVRKARGAFDPYLFTQLDQKYFKDKTYFSILNGGLKVPTWYGVEVKAEFEKNKGLFLNPENKVPLSGLWKVGVSVPIGKGLFIDKRRAILKQAKLFAESVQAEQQKLMNDLYYDAIQHYWKWVGVWHQYQIYVESVQLALTRFNAVKQSFLLGDKPAIDTLEAFIHLQNRMMDRNQYQLLYQGATLEMSTFLWFENNTPLEITDSLRPPVIEKINLINAVSSDTLETFLTQLEATHPEMQLYRYQLTSMKVEKRLKIEGLKPKINLNYMLLNEPSGVDFINGLSSQNYKWGVEFGFPLFLRQQRGDLQLTQLKMQKTELGQQQKLLELQNKVKDYYNKQISLQEQVVLFTGVVNNYRRLLQGERQKFNNGESSLFLINSRERDLIQARAKLIELLVNFNTARMGLYWAVGRLY</sequence>
<dbReference type="PANTHER" id="PTHR30026">
    <property type="entry name" value="OUTER MEMBRANE PROTEIN TOLC"/>
    <property type="match status" value="1"/>
</dbReference>
<keyword evidence="10" id="KW-1185">Reference proteome</keyword>
<keyword evidence="5" id="KW-0812">Transmembrane</keyword>
<reference evidence="9 10" key="1">
    <citation type="submission" date="2024-04" db="EMBL/GenBank/DDBJ databases">
        <title>Novel genus in family Flammeovirgaceae.</title>
        <authorList>
            <person name="Nguyen T.H."/>
            <person name="Vuong T.Q."/>
            <person name="Le H."/>
            <person name="Kim S.-G."/>
        </authorList>
    </citation>
    <scope>NUCLEOTIDE SEQUENCE [LARGE SCALE GENOMIC DNA]</scope>
    <source>
        <strain evidence="9 10">JCM 23209</strain>
    </source>
</reference>
<dbReference type="InterPro" id="IPR003423">
    <property type="entry name" value="OMP_efflux"/>
</dbReference>
<accession>A0AAW9S2I9</accession>
<evidence type="ECO:0000256" key="8">
    <source>
        <dbReference type="SAM" id="SignalP"/>
    </source>
</evidence>
<keyword evidence="6" id="KW-0472">Membrane</keyword>
<keyword evidence="7" id="KW-0998">Cell outer membrane</keyword>
<gene>
    <name evidence="9" type="ORF">AAG747_01640</name>
</gene>
<dbReference type="PANTHER" id="PTHR30026:SF20">
    <property type="entry name" value="OUTER MEMBRANE PROTEIN TOLC"/>
    <property type="match status" value="1"/>
</dbReference>
<feature type="chain" id="PRO_5043667752" evidence="8">
    <location>
        <begin position="18"/>
        <end position="465"/>
    </location>
</feature>
<organism evidence="9 10">
    <name type="scientific">Rapidithrix thailandica</name>
    <dbReference type="NCBI Taxonomy" id="413964"/>
    <lineage>
        <taxon>Bacteria</taxon>
        <taxon>Pseudomonadati</taxon>
        <taxon>Bacteroidota</taxon>
        <taxon>Cytophagia</taxon>
        <taxon>Cytophagales</taxon>
        <taxon>Flammeovirgaceae</taxon>
        <taxon>Rapidithrix</taxon>
    </lineage>
</organism>
<comment type="caution">
    <text evidence="9">The sequence shown here is derived from an EMBL/GenBank/DDBJ whole genome shotgun (WGS) entry which is preliminary data.</text>
</comment>
<keyword evidence="8" id="KW-0732">Signal</keyword>
<dbReference type="AlphaFoldDB" id="A0AAW9S2I9"/>
<evidence type="ECO:0000256" key="5">
    <source>
        <dbReference type="ARBA" id="ARBA00022692"/>
    </source>
</evidence>
<keyword evidence="4" id="KW-1134">Transmembrane beta strand</keyword>
<feature type="signal peptide" evidence="8">
    <location>
        <begin position="1"/>
        <end position="17"/>
    </location>
</feature>
<dbReference type="GO" id="GO:1990281">
    <property type="term" value="C:efflux pump complex"/>
    <property type="evidence" value="ECO:0007669"/>
    <property type="project" value="TreeGrafter"/>
</dbReference>
<evidence type="ECO:0000313" key="10">
    <source>
        <dbReference type="Proteomes" id="UP001403385"/>
    </source>
</evidence>
<dbReference type="Proteomes" id="UP001403385">
    <property type="component" value="Unassembled WGS sequence"/>
</dbReference>
<evidence type="ECO:0000256" key="4">
    <source>
        <dbReference type="ARBA" id="ARBA00022452"/>
    </source>
</evidence>
<dbReference type="Pfam" id="PF02321">
    <property type="entry name" value="OEP"/>
    <property type="match status" value="1"/>
</dbReference>
<comment type="subcellular location">
    <subcellularLocation>
        <location evidence="1">Cell outer membrane</location>
    </subcellularLocation>
</comment>
<dbReference type="GO" id="GO:0015562">
    <property type="term" value="F:efflux transmembrane transporter activity"/>
    <property type="evidence" value="ECO:0007669"/>
    <property type="project" value="InterPro"/>
</dbReference>
<dbReference type="RefSeq" id="WP_346819373.1">
    <property type="nucleotide sequence ID" value="NZ_JBDKWZ010000001.1"/>
</dbReference>
<dbReference type="SUPFAM" id="SSF56954">
    <property type="entry name" value="Outer membrane efflux proteins (OEP)"/>
    <property type="match status" value="1"/>
</dbReference>
<dbReference type="Gene3D" id="1.20.1600.10">
    <property type="entry name" value="Outer membrane efflux proteins (OEP)"/>
    <property type="match status" value="1"/>
</dbReference>
<evidence type="ECO:0000256" key="3">
    <source>
        <dbReference type="ARBA" id="ARBA00022448"/>
    </source>
</evidence>
<evidence type="ECO:0000256" key="7">
    <source>
        <dbReference type="ARBA" id="ARBA00023237"/>
    </source>
</evidence>
<keyword evidence="3" id="KW-0813">Transport</keyword>
<evidence type="ECO:0000256" key="6">
    <source>
        <dbReference type="ARBA" id="ARBA00023136"/>
    </source>
</evidence>
<evidence type="ECO:0000313" key="9">
    <source>
        <dbReference type="EMBL" id="MEN7546589.1"/>
    </source>
</evidence>
<dbReference type="EMBL" id="JBDKWZ010000001">
    <property type="protein sequence ID" value="MEN7546589.1"/>
    <property type="molecule type" value="Genomic_DNA"/>
</dbReference>
<dbReference type="GO" id="GO:0009279">
    <property type="term" value="C:cell outer membrane"/>
    <property type="evidence" value="ECO:0007669"/>
    <property type="project" value="UniProtKB-SubCell"/>
</dbReference>
<evidence type="ECO:0000256" key="1">
    <source>
        <dbReference type="ARBA" id="ARBA00004442"/>
    </source>
</evidence>
<comment type="similarity">
    <text evidence="2">Belongs to the outer membrane factor (OMF) (TC 1.B.17) family.</text>
</comment>